<proteinExistence type="predicted"/>
<sequence length="215" mass="22308">MLLIGLAAWYAGRAVAAVGWRGEYLPRLNMIDDLGLGGCAPVEDFFAPRVACSPQHLWFVIGGAVLAVSLICAGSLVARLRAQWHGAAAVGAAIALSGLLRVVVLPVDAAQRPGLRYGLLAGLLACLWAAMAVAAVTARRSRALIRPEGAPKALMGGPLAAATWPLLALSVLGAALVVAAAFGTGYDNPVGYYQRMACDAPALWLLALAAGWWRK</sequence>
<dbReference type="OrthoDB" id="2294590at2"/>
<protein>
    <recommendedName>
        <fullName evidence="4">DUF998 domain-containing protein</fullName>
    </recommendedName>
</protein>
<reference evidence="2 3" key="1">
    <citation type="submission" date="2017-12" db="EMBL/GenBank/DDBJ databases">
        <title>Corynebacterium mastitidis 16-1433 Genome.</title>
        <authorList>
            <person name="Gulvik C.A."/>
        </authorList>
    </citation>
    <scope>NUCLEOTIDE SEQUENCE [LARGE SCALE GENOMIC DNA]</scope>
    <source>
        <strain evidence="2 3">16-1433</strain>
    </source>
</reference>
<evidence type="ECO:0000256" key="1">
    <source>
        <dbReference type="SAM" id="Phobius"/>
    </source>
</evidence>
<name>A0A2N0X825_9CORY</name>
<organism evidence="2 3">
    <name type="scientific">Corynebacterium mastitidis</name>
    <dbReference type="NCBI Taxonomy" id="161890"/>
    <lineage>
        <taxon>Bacteria</taxon>
        <taxon>Bacillati</taxon>
        <taxon>Actinomycetota</taxon>
        <taxon>Actinomycetes</taxon>
        <taxon>Mycobacteriales</taxon>
        <taxon>Corynebacteriaceae</taxon>
        <taxon>Corynebacterium</taxon>
    </lineage>
</organism>
<comment type="caution">
    <text evidence="2">The sequence shown here is derived from an EMBL/GenBank/DDBJ whole genome shotgun (WGS) entry which is preliminary data.</text>
</comment>
<feature type="transmembrane region" description="Helical" evidence="1">
    <location>
        <begin position="57"/>
        <end position="77"/>
    </location>
</feature>
<evidence type="ECO:0000313" key="3">
    <source>
        <dbReference type="Proteomes" id="UP000233249"/>
    </source>
</evidence>
<feature type="transmembrane region" description="Helical" evidence="1">
    <location>
        <begin position="117"/>
        <end position="138"/>
    </location>
</feature>
<keyword evidence="1" id="KW-1133">Transmembrane helix</keyword>
<dbReference type="STRING" id="1121365.GCA_000375365_01120"/>
<dbReference type="RefSeq" id="WP_101173483.1">
    <property type="nucleotide sequence ID" value="NZ_JBBMMG010000001.1"/>
</dbReference>
<feature type="transmembrane region" description="Helical" evidence="1">
    <location>
        <begin position="159"/>
        <end position="186"/>
    </location>
</feature>
<feature type="transmembrane region" description="Helical" evidence="1">
    <location>
        <begin position="192"/>
        <end position="213"/>
    </location>
</feature>
<evidence type="ECO:0008006" key="4">
    <source>
        <dbReference type="Google" id="ProtNLM"/>
    </source>
</evidence>
<dbReference type="EMBL" id="PJAF01000011">
    <property type="protein sequence ID" value="PKF68853.1"/>
    <property type="molecule type" value="Genomic_DNA"/>
</dbReference>
<keyword evidence="1" id="KW-0472">Membrane</keyword>
<dbReference type="Proteomes" id="UP000233249">
    <property type="component" value="Unassembled WGS sequence"/>
</dbReference>
<accession>A0A2N0X825</accession>
<dbReference type="AlphaFoldDB" id="A0A2N0X825"/>
<keyword evidence="1" id="KW-0812">Transmembrane</keyword>
<evidence type="ECO:0000313" key="2">
    <source>
        <dbReference type="EMBL" id="PKF68853.1"/>
    </source>
</evidence>
<gene>
    <name evidence="2" type="ORF">CXB45_05065</name>
</gene>
<feature type="transmembrane region" description="Helical" evidence="1">
    <location>
        <begin position="84"/>
        <end position="105"/>
    </location>
</feature>